<organism evidence="1 2">
    <name type="scientific">Pallidibacillus pasinlerensis</name>
    <dbReference type="NCBI Taxonomy" id="2703818"/>
    <lineage>
        <taxon>Bacteria</taxon>
        <taxon>Bacillati</taxon>
        <taxon>Bacillota</taxon>
        <taxon>Bacilli</taxon>
        <taxon>Bacillales</taxon>
        <taxon>Bacillaceae</taxon>
        <taxon>Pallidibacillus</taxon>
    </lineage>
</organism>
<reference evidence="1 2" key="1">
    <citation type="submission" date="2020-01" db="EMBL/GenBank/DDBJ databases">
        <title>A novel Bacillus sp. from Pasinler.</title>
        <authorList>
            <person name="Adiguzel A."/>
            <person name="Ay H."/>
            <person name="Baltaci M.O."/>
        </authorList>
    </citation>
    <scope>NUCLEOTIDE SEQUENCE [LARGE SCALE GENOMIC DNA]</scope>
    <source>
        <strain evidence="1 2">P1</strain>
    </source>
</reference>
<comment type="caution">
    <text evidence="1">The sequence shown here is derived from an EMBL/GenBank/DDBJ whole genome shotgun (WGS) entry which is preliminary data.</text>
</comment>
<proteinExistence type="predicted"/>
<dbReference type="EMBL" id="JAACYS010000050">
    <property type="protein sequence ID" value="NCU18202.1"/>
    <property type="molecule type" value="Genomic_DNA"/>
</dbReference>
<accession>A0ABX0AAT7</accession>
<name>A0ABX0AAT7_9BACI</name>
<gene>
    <name evidence="1" type="ORF">GW534_10790</name>
</gene>
<evidence type="ECO:0000313" key="1">
    <source>
        <dbReference type="EMBL" id="NCU18202.1"/>
    </source>
</evidence>
<sequence length="241" mass="27686">MLPWEEVDEIIPNKSKFMIIDVETGLMFRVQRRAGSRHADVQPLSNKETAIMKKIYNGKWSWNRKAIIVLAGDKMIAASMAGMPHGAGVLKNDFRGHFCVHFYGSTTHRSNRVDSAHQLMVLKASGKLHDYLQDASVEELFQAFIIAINQQDETLFNLVSDGRSCKNCFRDIVNKVSYLSILSIEKNERQNDLFFNTASAKVEFFNENNNKINKFANFLLKRSTPYEQWVIDLNQFKSIID</sequence>
<dbReference type="RefSeq" id="WP_161921032.1">
    <property type="nucleotide sequence ID" value="NZ_JAACYS010000050.1"/>
</dbReference>
<protein>
    <submittedName>
        <fullName evidence="1">Uncharacterized protein</fullName>
    </submittedName>
</protein>
<keyword evidence="2" id="KW-1185">Reference proteome</keyword>
<dbReference type="Proteomes" id="UP000743899">
    <property type="component" value="Unassembled WGS sequence"/>
</dbReference>
<evidence type="ECO:0000313" key="2">
    <source>
        <dbReference type="Proteomes" id="UP000743899"/>
    </source>
</evidence>